<dbReference type="Pfam" id="PF26002">
    <property type="entry name" value="Beta-barrel_AprE"/>
    <property type="match status" value="1"/>
</dbReference>
<dbReference type="STRING" id="989403.SAMN05421798_11223"/>
<dbReference type="PANTHER" id="PTHR30386">
    <property type="entry name" value="MEMBRANE FUSION SUBUNIT OF EMRAB-TOLC MULTIDRUG EFFLUX PUMP"/>
    <property type="match status" value="1"/>
</dbReference>
<comment type="similarity">
    <text evidence="2 9">Belongs to the membrane fusion protein (MFP) (TC 8.A.1) family.</text>
</comment>
<dbReference type="GO" id="GO:0005886">
    <property type="term" value="C:plasma membrane"/>
    <property type="evidence" value="ECO:0007669"/>
    <property type="project" value="UniProtKB-SubCell"/>
</dbReference>
<protein>
    <recommendedName>
        <fullName evidence="9">Membrane fusion protein (MFP) family protein</fullName>
    </recommendedName>
</protein>
<feature type="domain" description="AprE-like beta-barrel" evidence="12">
    <location>
        <begin position="326"/>
        <end position="415"/>
    </location>
</feature>
<evidence type="ECO:0000256" key="10">
    <source>
        <dbReference type="SAM" id="Coils"/>
    </source>
</evidence>
<dbReference type="OrthoDB" id="9810980at2"/>
<feature type="transmembrane region" description="Helical" evidence="9">
    <location>
        <begin position="21"/>
        <end position="39"/>
    </location>
</feature>
<keyword evidence="8 9" id="KW-0472">Membrane</keyword>
<feature type="coiled-coil region" evidence="10">
    <location>
        <begin position="148"/>
        <end position="182"/>
    </location>
</feature>
<keyword evidence="3 9" id="KW-0813">Transport</keyword>
<organism evidence="13 14">
    <name type="scientific">Pseudovibrio axinellae</name>
    <dbReference type="NCBI Taxonomy" id="989403"/>
    <lineage>
        <taxon>Bacteria</taxon>
        <taxon>Pseudomonadati</taxon>
        <taxon>Pseudomonadota</taxon>
        <taxon>Alphaproteobacteria</taxon>
        <taxon>Hyphomicrobiales</taxon>
        <taxon>Stappiaceae</taxon>
        <taxon>Pseudovibrio</taxon>
    </lineage>
</organism>
<accession>A0A165VSC0</accession>
<evidence type="ECO:0000256" key="1">
    <source>
        <dbReference type="ARBA" id="ARBA00004377"/>
    </source>
</evidence>
<evidence type="ECO:0000256" key="7">
    <source>
        <dbReference type="ARBA" id="ARBA00022989"/>
    </source>
</evidence>
<evidence type="ECO:0000313" key="13">
    <source>
        <dbReference type="EMBL" id="KZL15370.1"/>
    </source>
</evidence>
<dbReference type="PATRIC" id="fig|989403.3.peg.3919"/>
<comment type="subcellular location">
    <subcellularLocation>
        <location evidence="1 9">Cell inner membrane</location>
        <topology evidence="1 9">Single-pass membrane protein</topology>
    </subcellularLocation>
</comment>
<evidence type="ECO:0000256" key="3">
    <source>
        <dbReference type="ARBA" id="ARBA00022448"/>
    </source>
</evidence>
<feature type="coiled-coil region" evidence="10">
    <location>
        <begin position="264"/>
        <end position="291"/>
    </location>
</feature>
<keyword evidence="7 9" id="KW-1133">Transmembrane helix</keyword>
<dbReference type="InterPro" id="IPR050739">
    <property type="entry name" value="MFP"/>
</dbReference>
<dbReference type="GO" id="GO:0015031">
    <property type="term" value="P:protein transport"/>
    <property type="evidence" value="ECO:0007669"/>
    <property type="project" value="InterPro"/>
</dbReference>
<keyword evidence="10" id="KW-0175">Coiled coil</keyword>
<dbReference type="Proteomes" id="UP000076577">
    <property type="component" value="Unassembled WGS sequence"/>
</dbReference>
<keyword evidence="5 9" id="KW-0997">Cell inner membrane</keyword>
<evidence type="ECO:0000256" key="9">
    <source>
        <dbReference type="RuleBase" id="RU365093"/>
    </source>
</evidence>
<dbReference type="Pfam" id="PF25994">
    <property type="entry name" value="HH_AprE"/>
    <property type="match status" value="1"/>
</dbReference>
<dbReference type="NCBIfam" id="TIGR01843">
    <property type="entry name" value="type_I_hlyD"/>
    <property type="match status" value="1"/>
</dbReference>
<keyword evidence="4 9" id="KW-1003">Cell membrane</keyword>
<evidence type="ECO:0000256" key="2">
    <source>
        <dbReference type="ARBA" id="ARBA00009477"/>
    </source>
</evidence>
<dbReference type="Gene3D" id="2.40.50.100">
    <property type="match status" value="1"/>
</dbReference>
<dbReference type="InterPro" id="IPR010129">
    <property type="entry name" value="T1SS_HlyD"/>
</dbReference>
<reference evidence="13 14" key="1">
    <citation type="journal article" date="2016" name="Front. Microbiol.">
        <title>Comparative Genomic Analysis Reveals a Diverse Repertoire of Genes Involved in Prokaryote-Eukaryote Interactions within the Pseudovibrio Genus.</title>
        <authorList>
            <person name="Romano S."/>
            <person name="Fernandez-Guerra A."/>
            <person name="Reen F.J."/>
            <person name="Glockner F.O."/>
            <person name="Crowley S.P."/>
            <person name="O'Sullivan O."/>
            <person name="Cotter P.D."/>
            <person name="Adams C."/>
            <person name="Dobson A.D."/>
            <person name="O'Gara F."/>
        </authorList>
    </citation>
    <scope>NUCLEOTIDE SEQUENCE [LARGE SCALE GENOMIC DNA]</scope>
    <source>
        <strain evidence="13 14">Ad2</strain>
    </source>
</reference>
<keyword evidence="6 9" id="KW-0812">Transmembrane</keyword>
<gene>
    <name evidence="13" type="primary">prsE_4</name>
    <name evidence="13" type="ORF">PsAD2_03626</name>
</gene>
<name>A0A165VSC0_9HYPH</name>
<dbReference type="EMBL" id="LMCB01000074">
    <property type="protein sequence ID" value="KZL15370.1"/>
    <property type="molecule type" value="Genomic_DNA"/>
</dbReference>
<dbReference type="PRINTS" id="PR01490">
    <property type="entry name" value="RTXTOXIND"/>
</dbReference>
<dbReference type="InterPro" id="IPR058781">
    <property type="entry name" value="HH_AprE-like"/>
</dbReference>
<dbReference type="AlphaFoldDB" id="A0A165VSC0"/>
<dbReference type="InterPro" id="IPR058982">
    <property type="entry name" value="Beta-barrel_AprE"/>
</dbReference>
<evidence type="ECO:0000259" key="12">
    <source>
        <dbReference type="Pfam" id="PF26002"/>
    </source>
</evidence>
<evidence type="ECO:0000256" key="4">
    <source>
        <dbReference type="ARBA" id="ARBA00022475"/>
    </source>
</evidence>
<evidence type="ECO:0000313" key="14">
    <source>
        <dbReference type="Proteomes" id="UP000076577"/>
    </source>
</evidence>
<dbReference type="RefSeq" id="WP_068009119.1">
    <property type="nucleotide sequence ID" value="NZ_FOFM01000012.1"/>
</dbReference>
<evidence type="ECO:0000256" key="8">
    <source>
        <dbReference type="ARBA" id="ARBA00023136"/>
    </source>
</evidence>
<sequence>MVKKERGPYDISASIGRHLRVAGYLAVVLVLGAGSWSVISEISGAVVAPARIVVETSTKSVQHRDGGIIEQILVRNGDPVKAGDLVLKLDDTLTRANLAVLTHQLDELYAREARLLAEIRGDGDIQFKQNGASQGPSANQLSVQSTQRNMLEARQKNHLSKKEQLKAQIGQFEKQIVGMMRQQQAKQVEVELIDAELAGLESLRKKKLVTASRVMAFQRERSALEGELGAIIADIARTQEAISERRLMILQTDEELRSANLDELGQARAHIAELEERRIAAKDELRRTQIRAPQDGKVFDLAVHTIGGVIMGGDVVLKIVPQEDQLIVEAKIKPVDVDQINPDQDATIRLPAFDRRTTPELKARLKTISPDLVYDPRTGNPYYLAELSIAEEELERLEGKTLIPGMPVEAFITTENRSVLSYLVKPVMDQIAHAMRES</sequence>
<proteinExistence type="inferred from homology"/>
<evidence type="ECO:0000256" key="5">
    <source>
        <dbReference type="ARBA" id="ARBA00022519"/>
    </source>
</evidence>
<keyword evidence="14" id="KW-1185">Reference proteome</keyword>
<evidence type="ECO:0000256" key="6">
    <source>
        <dbReference type="ARBA" id="ARBA00022692"/>
    </source>
</evidence>
<feature type="domain" description="AprE-like long alpha-helical hairpin" evidence="11">
    <location>
        <begin position="95"/>
        <end position="284"/>
    </location>
</feature>
<comment type="caution">
    <text evidence="13">The sequence shown here is derived from an EMBL/GenBank/DDBJ whole genome shotgun (WGS) entry which is preliminary data.</text>
</comment>
<dbReference type="PANTHER" id="PTHR30386:SF17">
    <property type="entry name" value="ALKALINE PROTEASE SECRETION PROTEIN APRE"/>
    <property type="match status" value="1"/>
</dbReference>
<dbReference type="Gene3D" id="2.40.30.170">
    <property type="match status" value="1"/>
</dbReference>
<evidence type="ECO:0000259" key="11">
    <source>
        <dbReference type="Pfam" id="PF25994"/>
    </source>
</evidence>